<dbReference type="EMBL" id="CP003614">
    <property type="protein sequence ID" value="AFZ06603.1"/>
    <property type="molecule type" value="Genomic_DNA"/>
</dbReference>
<dbReference type="HOGENOM" id="CLU_051989_5_2_3"/>
<dbReference type="InterPro" id="IPR036514">
    <property type="entry name" value="SGNH_hydro_sf"/>
</dbReference>
<feature type="domain" description="SGNH hydrolase-type esterase" evidence="2">
    <location>
        <begin position="68"/>
        <end position="260"/>
    </location>
</feature>
<evidence type="ECO:0000259" key="2">
    <source>
        <dbReference type="Pfam" id="PF13472"/>
    </source>
</evidence>
<proteinExistence type="predicted"/>
<name>K9VEU6_9CYAN</name>
<keyword evidence="4" id="KW-1185">Reference proteome</keyword>
<evidence type="ECO:0000313" key="4">
    <source>
        <dbReference type="Proteomes" id="UP000010478"/>
    </source>
</evidence>
<dbReference type="GO" id="GO:0004622">
    <property type="term" value="F:phosphatidylcholine lysophospholipase activity"/>
    <property type="evidence" value="ECO:0007669"/>
    <property type="project" value="TreeGrafter"/>
</dbReference>
<gene>
    <name evidence="3" type="ORF">Osc7112_2138</name>
</gene>
<dbReference type="AlphaFoldDB" id="K9VEU6"/>
<keyword evidence="1" id="KW-0472">Membrane</keyword>
<dbReference type="Proteomes" id="UP000010478">
    <property type="component" value="Chromosome"/>
</dbReference>
<dbReference type="Gene3D" id="3.40.50.1110">
    <property type="entry name" value="SGNH hydrolase"/>
    <property type="match status" value="1"/>
</dbReference>
<feature type="transmembrane region" description="Helical" evidence="1">
    <location>
        <begin position="21"/>
        <end position="42"/>
    </location>
</feature>
<dbReference type="eggNOG" id="COG2755">
    <property type="taxonomic scope" value="Bacteria"/>
</dbReference>
<organism evidence="3 4">
    <name type="scientific">Phormidium nigroviride PCC 7112</name>
    <dbReference type="NCBI Taxonomy" id="179408"/>
    <lineage>
        <taxon>Bacteria</taxon>
        <taxon>Bacillati</taxon>
        <taxon>Cyanobacteriota</taxon>
        <taxon>Cyanophyceae</taxon>
        <taxon>Oscillatoriophycideae</taxon>
        <taxon>Oscillatoriales</taxon>
        <taxon>Oscillatoriaceae</taxon>
        <taxon>Phormidium</taxon>
    </lineage>
</organism>
<dbReference type="InterPro" id="IPR013830">
    <property type="entry name" value="SGNH_hydro"/>
</dbReference>
<evidence type="ECO:0000256" key="1">
    <source>
        <dbReference type="SAM" id="Phobius"/>
    </source>
</evidence>
<protein>
    <submittedName>
        <fullName evidence="3">Lipolytic protein G-D-S-L family</fullName>
    </submittedName>
</protein>
<dbReference type="KEGG" id="oni:Osc7112_2138"/>
<sequence>MSPNAPSPRPKLPKRQVFIRLALAVITAIIAFNIPHSLIPVFKESVSQATPPPEIQNVLAGQRKIVTVGDSITEAGKYPGGYVWLLQRYLNALYPGKIEIVNAGISGNKATDMQARFQKDAIDQKPDLVMINVGVNDVWHAFFDFQNIQFYPQGNLPTGVPLAEYREKITQMVLAAKAAGIRVVLLSPTPIGEILDGPENRRLQEYIAAMREIALQNQCLFIDLNAPFREVIATYQKHAGKTLNLLAADGVHPNPSGYRIMAFTILRGLGVPTKDIENLEVKK</sequence>
<dbReference type="CDD" id="cd01834">
    <property type="entry name" value="SGNH_hydrolase_like_2"/>
    <property type="match status" value="1"/>
</dbReference>
<dbReference type="Pfam" id="PF13472">
    <property type="entry name" value="Lipase_GDSL_2"/>
    <property type="match status" value="1"/>
</dbReference>
<evidence type="ECO:0000313" key="3">
    <source>
        <dbReference type="EMBL" id="AFZ06603.1"/>
    </source>
</evidence>
<dbReference type="PANTHER" id="PTHR30383:SF5">
    <property type="entry name" value="SGNH HYDROLASE-TYPE ESTERASE DOMAIN-CONTAINING PROTEIN"/>
    <property type="match status" value="1"/>
</dbReference>
<accession>K9VEU6</accession>
<keyword evidence="1" id="KW-0812">Transmembrane</keyword>
<reference evidence="3 4" key="1">
    <citation type="submission" date="2012-05" db="EMBL/GenBank/DDBJ databases">
        <title>Finished chromosome of genome of Oscillatoria sp. PCC 7112.</title>
        <authorList>
            <consortium name="US DOE Joint Genome Institute"/>
            <person name="Gugger M."/>
            <person name="Coursin T."/>
            <person name="Rippka R."/>
            <person name="Tandeau De Marsac N."/>
            <person name="Huntemann M."/>
            <person name="Wei C.-L."/>
            <person name="Han J."/>
            <person name="Detter J.C."/>
            <person name="Han C."/>
            <person name="Tapia R."/>
            <person name="Davenport K."/>
            <person name="Daligault H."/>
            <person name="Erkkila T."/>
            <person name="Gu W."/>
            <person name="Munk A.C.C."/>
            <person name="Teshima H."/>
            <person name="Xu Y."/>
            <person name="Chain P."/>
            <person name="Chen A."/>
            <person name="Krypides N."/>
            <person name="Mavromatis K."/>
            <person name="Markowitz V."/>
            <person name="Szeto E."/>
            <person name="Ivanova N."/>
            <person name="Mikhailova N."/>
            <person name="Ovchinnikova G."/>
            <person name="Pagani I."/>
            <person name="Pati A."/>
            <person name="Goodwin L."/>
            <person name="Peters L."/>
            <person name="Pitluck S."/>
            <person name="Woyke T."/>
            <person name="Kerfeld C."/>
        </authorList>
    </citation>
    <scope>NUCLEOTIDE SEQUENCE [LARGE SCALE GENOMIC DNA]</scope>
    <source>
        <strain evidence="3 4">PCC 7112</strain>
    </source>
</reference>
<dbReference type="InterPro" id="IPR051532">
    <property type="entry name" value="Ester_Hydrolysis_Enzymes"/>
</dbReference>
<keyword evidence="1" id="KW-1133">Transmembrane helix</keyword>
<dbReference type="OrthoDB" id="9794725at2"/>
<dbReference type="RefSeq" id="WP_015175908.1">
    <property type="nucleotide sequence ID" value="NC_019729.1"/>
</dbReference>
<dbReference type="SUPFAM" id="SSF52266">
    <property type="entry name" value="SGNH hydrolase"/>
    <property type="match status" value="1"/>
</dbReference>
<dbReference type="PANTHER" id="PTHR30383">
    <property type="entry name" value="THIOESTERASE 1/PROTEASE 1/LYSOPHOSPHOLIPASE L1"/>
    <property type="match status" value="1"/>
</dbReference>